<keyword evidence="1" id="KW-0732">Signal</keyword>
<accession>A0ABU9GUE6</accession>
<evidence type="ECO:0000313" key="2">
    <source>
        <dbReference type="EMBL" id="MEL0630886.1"/>
    </source>
</evidence>
<evidence type="ECO:0000256" key="1">
    <source>
        <dbReference type="SAM" id="SignalP"/>
    </source>
</evidence>
<reference evidence="2 3" key="1">
    <citation type="submission" date="2024-02" db="EMBL/GenBank/DDBJ databases">
        <title>Bacteria isolated from the canopy kelp, Nereocystis luetkeana.</title>
        <authorList>
            <person name="Pfister C.A."/>
            <person name="Younker I.T."/>
            <person name="Light S.H."/>
        </authorList>
    </citation>
    <scope>NUCLEOTIDE SEQUENCE [LARGE SCALE GENOMIC DNA]</scope>
    <source>
        <strain evidence="2 3">TI.1.05</strain>
    </source>
</reference>
<sequence length="229" mass="25781">MNSKSNVLNVILKASLTSLVGFCSFSVVAENNKNWVDMSDPTAVYSNAIIGGGTEGVDFSARFGSYLSGVYKQRFTVAAKHNLDFYEFNYLLSNSVTKSGITFDSSWNKDIEADHKDYEDVNDVSIGFFAKLDFMEKRLNVYPKANVGYIWKDDVEDTTYVKFDATTRYSFNKMYWVGLTPTYTYSFDGLHLKEWAVTADAGVQLSESFGINFSANNDEELTANIEFAF</sequence>
<organism evidence="2 3">
    <name type="scientific">Psychromonas aquatilis</name>
    <dbReference type="NCBI Taxonomy" id="2005072"/>
    <lineage>
        <taxon>Bacteria</taxon>
        <taxon>Pseudomonadati</taxon>
        <taxon>Pseudomonadota</taxon>
        <taxon>Gammaproteobacteria</taxon>
        <taxon>Alteromonadales</taxon>
        <taxon>Psychromonadaceae</taxon>
        <taxon>Psychromonas</taxon>
    </lineage>
</organism>
<proteinExistence type="predicted"/>
<feature type="chain" id="PRO_5046434907" evidence="1">
    <location>
        <begin position="30"/>
        <end position="229"/>
    </location>
</feature>
<gene>
    <name evidence="2" type="ORF">V6256_14900</name>
</gene>
<keyword evidence="3" id="KW-1185">Reference proteome</keyword>
<dbReference type="Proteomes" id="UP001369082">
    <property type="component" value="Unassembled WGS sequence"/>
</dbReference>
<name>A0ABU9GUE6_9GAMM</name>
<comment type="caution">
    <text evidence="2">The sequence shown here is derived from an EMBL/GenBank/DDBJ whole genome shotgun (WGS) entry which is preliminary data.</text>
</comment>
<dbReference type="EMBL" id="JBAKAZ010000107">
    <property type="protein sequence ID" value="MEL0630886.1"/>
    <property type="molecule type" value="Genomic_DNA"/>
</dbReference>
<dbReference type="RefSeq" id="WP_341599061.1">
    <property type="nucleotide sequence ID" value="NZ_JBAKAZ010000107.1"/>
</dbReference>
<protein>
    <submittedName>
        <fullName evidence="2">Uncharacterized protein</fullName>
    </submittedName>
</protein>
<evidence type="ECO:0000313" key="3">
    <source>
        <dbReference type="Proteomes" id="UP001369082"/>
    </source>
</evidence>
<feature type="signal peptide" evidence="1">
    <location>
        <begin position="1"/>
        <end position="29"/>
    </location>
</feature>